<dbReference type="RefSeq" id="WP_009563487.1">
    <property type="nucleotide sequence ID" value="NZ_AP025160.1"/>
</dbReference>
<accession>A0A2W1KEI3</accession>
<sequence>MAKTGGILKVHRYPGGALVVKENFAKDKKPTGVTAMLKLKGYDSADRDWVMAAYDPRGKILAYGKMGSCIACHVMGRKQDLVFAPPPTQLLPVSTWKAFFRKQEISPVYAHLLKTHAANVMQ</sequence>
<proteinExistence type="predicted"/>
<dbReference type="Proteomes" id="UP000248886">
    <property type="component" value="Unassembled WGS sequence"/>
</dbReference>
<evidence type="ECO:0000259" key="1">
    <source>
        <dbReference type="Pfam" id="PF16694"/>
    </source>
</evidence>
<evidence type="ECO:0000313" key="2">
    <source>
        <dbReference type="EMBL" id="PZD80154.1"/>
    </source>
</evidence>
<dbReference type="GeneID" id="65280903"/>
<name>A0A2W1KEI3_ACIFR</name>
<feature type="domain" description="Cytochrome P460" evidence="1">
    <location>
        <begin position="11"/>
        <end position="83"/>
    </location>
</feature>
<dbReference type="InterPro" id="IPR032033">
    <property type="entry name" value="Cytochrome_P460"/>
</dbReference>
<gene>
    <name evidence="2" type="ORF">DN052_13785</name>
</gene>
<reference evidence="2 3" key="1">
    <citation type="submission" date="2018-06" db="EMBL/GenBank/DDBJ databases">
        <title>Draft sequence of Acidithiobacillus ferrooxidans CCM 4253.</title>
        <authorList>
            <person name="Moya-Beltran A."/>
            <person name="Castro M."/>
            <person name="Covarrubias P.C."/>
            <person name="Issotta F."/>
            <person name="Janiczek O."/>
            <person name="Mandl M."/>
            <person name="Kucera J."/>
            <person name="Quatrini R."/>
        </authorList>
    </citation>
    <scope>NUCLEOTIDE SEQUENCE [LARGE SCALE GENOMIC DNA]</scope>
    <source>
        <strain evidence="2 3">CCM 4253</strain>
    </source>
</reference>
<evidence type="ECO:0000313" key="3">
    <source>
        <dbReference type="Proteomes" id="UP000248886"/>
    </source>
</evidence>
<dbReference type="InterPro" id="IPR038142">
    <property type="entry name" value="Cytochrome_P460_sp"/>
</dbReference>
<dbReference type="Gene3D" id="3.50.70.20">
    <property type="entry name" value="Cytochrome P460"/>
    <property type="match status" value="1"/>
</dbReference>
<organism evidence="2 3">
    <name type="scientific">Acidithiobacillus ferrooxidans</name>
    <name type="common">Thiobacillus ferrooxidans</name>
    <dbReference type="NCBI Taxonomy" id="920"/>
    <lineage>
        <taxon>Bacteria</taxon>
        <taxon>Pseudomonadati</taxon>
        <taxon>Pseudomonadota</taxon>
        <taxon>Acidithiobacillia</taxon>
        <taxon>Acidithiobacillales</taxon>
        <taxon>Acidithiobacillaceae</taxon>
        <taxon>Acidithiobacillus</taxon>
    </lineage>
</organism>
<dbReference type="OrthoDB" id="274365at2"/>
<protein>
    <recommendedName>
        <fullName evidence="1">Cytochrome P460 domain-containing protein</fullName>
    </recommendedName>
</protein>
<comment type="caution">
    <text evidence="2">The sequence shown here is derived from an EMBL/GenBank/DDBJ whole genome shotgun (WGS) entry which is preliminary data.</text>
</comment>
<dbReference type="CDD" id="cd20716">
    <property type="entry name" value="cyt_P460_fam"/>
    <property type="match status" value="1"/>
</dbReference>
<dbReference type="AlphaFoldDB" id="A0A2W1KEI3"/>
<dbReference type="EMBL" id="QKQP01000010">
    <property type="protein sequence ID" value="PZD80154.1"/>
    <property type="molecule type" value="Genomic_DNA"/>
</dbReference>
<dbReference type="Pfam" id="PF16694">
    <property type="entry name" value="Cytochrome_P460"/>
    <property type="match status" value="1"/>
</dbReference>